<evidence type="ECO:0000256" key="1">
    <source>
        <dbReference type="ARBA" id="ARBA00022737"/>
    </source>
</evidence>
<dbReference type="PROSITE" id="PS50088">
    <property type="entry name" value="ANK_REPEAT"/>
    <property type="match status" value="5"/>
</dbReference>
<dbReference type="Pfam" id="PF13857">
    <property type="entry name" value="Ank_5"/>
    <property type="match status" value="1"/>
</dbReference>
<dbReference type="InterPro" id="IPR043136">
    <property type="entry name" value="B30.2/SPRY_sf"/>
</dbReference>
<evidence type="ECO:0000313" key="4">
    <source>
        <dbReference type="EMBL" id="CAD8630216.1"/>
    </source>
</evidence>
<keyword evidence="1" id="KW-0677">Repeat</keyword>
<accession>A0A7S0M3A1</accession>
<dbReference type="InterPro" id="IPR036770">
    <property type="entry name" value="Ankyrin_rpt-contain_sf"/>
</dbReference>
<dbReference type="PROSITE" id="PS50297">
    <property type="entry name" value="ANK_REP_REGION"/>
    <property type="match status" value="4"/>
</dbReference>
<reference evidence="4" key="1">
    <citation type="submission" date="2021-01" db="EMBL/GenBank/DDBJ databases">
        <authorList>
            <person name="Corre E."/>
            <person name="Pelletier E."/>
            <person name="Niang G."/>
            <person name="Scheremetjew M."/>
            <person name="Finn R."/>
            <person name="Kale V."/>
            <person name="Holt S."/>
            <person name="Cochrane G."/>
            <person name="Meng A."/>
            <person name="Brown T."/>
            <person name="Cohen L."/>
        </authorList>
    </citation>
    <scope>NUCLEOTIDE SEQUENCE</scope>
    <source>
        <strain evidence="4">CCAP979/52</strain>
    </source>
</reference>
<feature type="repeat" description="ANK" evidence="3">
    <location>
        <begin position="1033"/>
        <end position="1053"/>
    </location>
</feature>
<dbReference type="SUPFAM" id="SSF49899">
    <property type="entry name" value="Concanavalin A-like lectins/glucanases"/>
    <property type="match status" value="3"/>
</dbReference>
<dbReference type="EMBL" id="HBEZ01014279">
    <property type="protein sequence ID" value="CAD8630216.1"/>
    <property type="molecule type" value="Transcribed_RNA"/>
</dbReference>
<feature type="repeat" description="ANK" evidence="3">
    <location>
        <begin position="1906"/>
        <end position="1938"/>
    </location>
</feature>
<name>A0A7S0M3A1_9CRYP</name>
<dbReference type="Gene3D" id="1.25.40.20">
    <property type="entry name" value="Ankyrin repeat-containing domain"/>
    <property type="match status" value="5"/>
</dbReference>
<dbReference type="SMART" id="SM00248">
    <property type="entry name" value="ANK"/>
    <property type="match status" value="13"/>
</dbReference>
<dbReference type="InterPro" id="IPR013320">
    <property type="entry name" value="ConA-like_dom_sf"/>
</dbReference>
<protein>
    <recommendedName>
        <fullName evidence="5">PARP</fullName>
    </recommendedName>
</protein>
<dbReference type="Pfam" id="PF12796">
    <property type="entry name" value="Ank_2"/>
    <property type="match status" value="3"/>
</dbReference>
<evidence type="ECO:0000256" key="3">
    <source>
        <dbReference type="PROSITE-ProRule" id="PRU00023"/>
    </source>
</evidence>
<dbReference type="Gene3D" id="2.60.120.920">
    <property type="match status" value="1"/>
</dbReference>
<dbReference type="SUPFAM" id="SSF48403">
    <property type="entry name" value="Ankyrin repeat"/>
    <property type="match status" value="4"/>
</dbReference>
<feature type="repeat" description="ANK" evidence="3">
    <location>
        <begin position="675"/>
        <end position="697"/>
    </location>
</feature>
<evidence type="ECO:0000256" key="2">
    <source>
        <dbReference type="ARBA" id="ARBA00023043"/>
    </source>
</evidence>
<organism evidence="4">
    <name type="scientific">Cryptomonas curvata</name>
    <dbReference type="NCBI Taxonomy" id="233186"/>
    <lineage>
        <taxon>Eukaryota</taxon>
        <taxon>Cryptophyceae</taxon>
        <taxon>Cryptomonadales</taxon>
        <taxon>Cryptomonadaceae</taxon>
        <taxon>Cryptomonas</taxon>
    </lineage>
</organism>
<dbReference type="InterPro" id="IPR002110">
    <property type="entry name" value="Ankyrin_rpt"/>
</dbReference>
<proteinExistence type="predicted"/>
<sequence length="2350" mass="262967">MWLGISKGLESHNGFDAAAGLDESADYLLAFSNKGTIAFIGKDPFNSSQNQSPPVFHSGQLVQFVLDTGTRTLKIKIDNDPKTEMEVTNVEDQAVRPFVCMDDYESADLKFRAYCVSTAAKDEASKLSTERAQNNTLWSPEVNKKLLEIVFEGGNTNTTYEDVLECLSKVEMISNNQAELGMALHQRLSVFKTFKYLLLKVFPERNLLSVKNQLLNNLYLDDTDDSAALIKFINLVSLNSRTVFHAAIVNVDALDALILCKADLHVLNCQDSHKMSPLHLAAKTGNIETILRLIEERISLSNVERDESVKTPLELAIEFKQSGCADALKGHGADGWTPLMLAAERGVSHVRKYLKRRKKIIEIFTCMEKQTDFTEHFERRLKKCQNTRPMEWTWGPYETKSMRLSENKLKISKVQDVPDYSCALGSEAFAKKNNCIYVWNLLIEDVTTMWLGVALGVEERGGLDSAVGLDCDFLIAFNNRGESIVHGISQKVEPITSFFSGQKIKFILDMAKNSFMMKIDGKKAIHIKDIDIPDGIRPYICCDDKESATLLHRSCISEAFSSGSNNAITESEQRIGLENTQWTADTDSFLHKNFVCSTKFKYADLVRCYPSEELDELEKKLSDRLCTNNSKAIAARLNVLGCRALMLMDLVNDHNAEKWKGIIVSGNDINMVNTAGSSALHIAAKNGHSGAVNALIECEYMKLPIDNPDKDGISALHIAIQNSHFSVIARLIEASADLSNISGESKSGCCVALKRRGAYGWTPLMVAAETGSLYVRHYLHLRDKMRSNFLPDSQSLSLIMPSKIKSESNSPWTWGNYHTTSMFLDDEMTSVSKIKDAPDYSCALGSKFLNDGIHSWDILVYNVENMWVGIAQGAEINGLDSSPSVDYCEYMFVFKNNGRCPPLIFPNKTRPELCYFTDARFRSGQRVNLTLDVKECTLSMKIDGVLAAKAINLVVQNARPYVCMDSFETAILENVAYIPANEFNSSKLSTDTDLNDLVANSELVKELLIGKSDEIRIFDLIKADKDINSVNENGRTALHIAVENGQVDAVSALCSEKHRIPVHLQDVKKKTALHIAAESENLQHYDPTQVNIIFKLLKASELDGVLDMKDSNTDKIIDIEDENNFTALDIILEKKKQTNVARITHCEHALKMLGSRKWTPLILAAEMTGDDVESHLRIQEILQCEHPIPSSSLPQWLTKMVQDYSKLCLVEACSETQLKFDLIHEATMKLFNTEKRQVTKTDDTSDYSCALGLLNFDYKLHSWEISVKNVKSIWLGVMTLAMDTTETELEKYLNSSPEKYSSSGPGPCTLAFSCDGKCTLEGAVDRIGDTSFCSEQKVEFELDLIGRELTMKVADSVAAIARNLDISRKFYIYVCLGYRDESVTLEKSISYNHDSTDKDNTNDLGMDNCFWGNLPKTDQTLSRLAGCVTLMLDPYWERDIPDLSLAWATEHAQKSQEFDDTEVQSIFSTRLVYHYLRGKLLGQRNISKFWIKKILENGYIDCKNYLGKPAIYYAVKNNDVSSVIKLLDAGACVNYEAESLLLENSAKTRCFEILKEGGADNWTPLMIASQKGTIQVQKYFKRRDKIRNILLSIQSKTCFPSWFEDKVDQYSNYKKGTWVWGKHVADGSMELSEGGLKAKRVKNTSGYSCALGSELLNEGIHKWGIVVQNVKSMWLGIAKGVLSLDSLPESDVESSDDSASFVLMFGNGGSTIMSRKHKKQAEVHNNTKFCSDQLIKFTLNTELETITMKVDGVLAVSVKGVKCKGVYPYVCLGYNESAIVMSRASLTSIKSRDSNQSALNYKDQEVGLNNSVWNRELNDESLQTLTDPGSVLIFTQREIDILQKKIERSTDESFQRVDLNLKHVAARLNVLGTIDQMLLKMTRVGNIRNLKFLILSEEDINATATKQQSSLHIAAACGHSGVIRALLERKADINQLDAENKSALILAGTGQHQADTTRITKFACEDTLKSFCADSWTPLMLAVINSQANVTRYFKWREVLLCVKKGRPFPNWFADKVLYYSRIVTGNYWSWDKIEEHDILSIENGLEVLKHSNTLSVSSCIGNVLSRERVTHIWAIKVDHVQNMWLGVVEESRTLSEEFLLKSPKKMGSEFMIAIHNDGDIMLPKKDPPCCETSKGDLRYYSGSTLEFKMNYSTGTLKVTIDGILRYIFSHIGCSHLRPYVCMERNESAKITSQAYIAQSEGAPPGIDQQSIDSGLNNSFWSDGLDSEIKSYFLADGAPPNFDPAFSKRIQSKYKTWSQGKSQIPKLNAIMVRLNALHVLENALSSVCITPAGVEWLKSMVADSDSSDLKVKNKQGNSALDLASKDKDKAIVDLLKLHQDSDFSAVSSPE</sequence>
<gene>
    <name evidence="4" type="ORF">CCUR1050_LOCUS7895</name>
</gene>
<evidence type="ECO:0008006" key="5">
    <source>
        <dbReference type="Google" id="ProtNLM"/>
    </source>
</evidence>
<keyword evidence="2 3" id="KW-0040">ANK repeat</keyword>
<dbReference type="PANTHER" id="PTHR24198:SF165">
    <property type="entry name" value="ANKYRIN REPEAT-CONTAINING PROTEIN-RELATED"/>
    <property type="match status" value="1"/>
</dbReference>
<feature type="repeat" description="ANK" evidence="3">
    <location>
        <begin position="711"/>
        <end position="743"/>
    </location>
</feature>
<dbReference type="PANTHER" id="PTHR24198">
    <property type="entry name" value="ANKYRIN REPEAT AND PROTEIN KINASE DOMAIN-CONTAINING PROTEIN"/>
    <property type="match status" value="1"/>
</dbReference>
<feature type="repeat" description="ANK" evidence="3">
    <location>
        <begin position="273"/>
        <end position="305"/>
    </location>
</feature>